<dbReference type="PROSITE" id="PS50977">
    <property type="entry name" value="HTH_TETR_2"/>
    <property type="match status" value="1"/>
</dbReference>
<sequence>MKKGELTKRDIIEATLRVIAKHGVHGTTFRAVADEADIKLSLVGYHFPDRSVLLRNAIAILFSRQSSLINNVFNEIFGLIGKFNQRDFRRSISRAEIALLLSDAVTDVIFNYYLSDRVDPRVLLNLKFDIHPDPALIHVRNLGHRSLKAYLIELCRQINSDSPVDDSRLLAGVFTLFELESLQQRRPDYRKIHNAVWQCFSHILNVSGSLHEVSERVKRHKMTSYDALLDQDDLFSSL</sequence>
<dbReference type="Gene3D" id="1.10.357.10">
    <property type="entry name" value="Tetracycline Repressor, domain 2"/>
    <property type="match status" value="1"/>
</dbReference>
<protein>
    <submittedName>
        <fullName evidence="4">TetR family transcriptional regulator</fullName>
    </submittedName>
</protein>
<comment type="caution">
    <text evidence="4">The sequence shown here is derived from an EMBL/GenBank/DDBJ whole genome shotgun (WGS) entry which is preliminary data.</text>
</comment>
<reference evidence="4 5" key="1">
    <citation type="submission" date="2018-10" db="EMBL/GenBank/DDBJ databases">
        <title>Genomic Encyclopedia of Type Strains, Phase IV (KMG-IV): sequencing the most valuable type-strain genomes for metagenomic binning, comparative biology and taxonomic classification.</title>
        <authorList>
            <person name="Goeker M."/>
        </authorList>
    </citation>
    <scope>NUCLEOTIDE SEQUENCE [LARGE SCALE GENOMIC DNA]</scope>
    <source>
        <strain evidence="4 5">DSM 25080</strain>
    </source>
</reference>
<keyword evidence="1 2" id="KW-0238">DNA-binding</keyword>
<dbReference type="EMBL" id="REFJ01000005">
    <property type="protein sequence ID" value="RMA78907.1"/>
    <property type="molecule type" value="Genomic_DNA"/>
</dbReference>
<dbReference type="Pfam" id="PF00440">
    <property type="entry name" value="TetR_N"/>
    <property type="match status" value="1"/>
</dbReference>
<proteinExistence type="predicted"/>
<dbReference type="Proteomes" id="UP000267187">
    <property type="component" value="Unassembled WGS sequence"/>
</dbReference>
<dbReference type="InterPro" id="IPR009057">
    <property type="entry name" value="Homeodomain-like_sf"/>
</dbReference>
<evidence type="ECO:0000256" key="1">
    <source>
        <dbReference type="ARBA" id="ARBA00023125"/>
    </source>
</evidence>
<dbReference type="OrthoDB" id="8982136at2"/>
<evidence type="ECO:0000313" key="4">
    <source>
        <dbReference type="EMBL" id="RMA78907.1"/>
    </source>
</evidence>
<accession>A0A3M0A2N8</accession>
<feature type="domain" description="HTH tetR-type" evidence="3">
    <location>
        <begin position="5"/>
        <end position="65"/>
    </location>
</feature>
<dbReference type="SUPFAM" id="SSF46689">
    <property type="entry name" value="Homeodomain-like"/>
    <property type="match status" value="1"/>
</dbReference>
<evidence type="ECO:0000256" key="2">
    <source>
        <dbReference type="PROSITE-ProRule" id="PRU00335"/>
    </source>
</evidence>
<dbReference type="AlphaFoldDB" id="A0A3M0A2N8"/>
<evidence type="ECO:0000313" key="5">
    <source>
        <dbReference type="Proteomes" id="UP000267187"/>
    </source>
</evidence>
<dbReference type="GO" id="GO:0003677">
    <property type="term" value="F:DNA binding"/>
    <property type="evidence" value="ECO:0007669"/>
    <property type="project" value="UniProtKB-UniRule"/>
</dbReference>
<keyword evidence="5" id="KW-1185">Reference proteome</keyword>
<gene>
    <name evidence="4" type="ORF">DFR27_2248</name>
</gene>
<dbReference type="InterPro" id="IPR001647">
    <property type="entry name" value="HTH_TetR"/>
</dbReference>
<evidence type="ECO:0000259" key="3">
    <source>
        <dbReference type="PROSITE" id="PS50977"/>
    </source>
</evidence>
<dbReference type="RefSeq" id="WP_121877542.1">
    <property type="nucleotide sequence ID" value="NZ_REFJ01000005.1"/>
</dbReference>
<organism evidence="4 5">
    <name type="scientific">Umboniibacter marinipuniceus</name>
    <dbReference type="NCBI Taxonomy" id="569599"/>
    <lineage>
        <taxon>Bacteria</taxon>
        <taxon>Pseudomonadati</taxon>
        <taxon>Pseudomonadota</taxon>
        <taxon>Gammaproteobacteria</taxon>
        <taxon>Cellvibrionales</taxon>
        <taxon>Cellvibrionaceae</taxon>
        <taxon>Umboniibacter</taxon>
    </lineage>
</organism>
<name>A0A3M0A2N8_9GAMM</name>
<feature type="DNA-binding region" description="H-T-H motif" evidence="2">
    <location>
        <begin position="28"/>
        <end position="47"/>
    </location>
</feature>